<dbReference type="SUPFAM" id="SSF53955">
    <property type="entry name" value="Lysozyme-like"/>
    <property type="match status" value="1"/>
</dbReference>
<dbReference type="CDD" id="cd00737">
    <property type="entry name" value="lyz_endolysin_autolysin"/>
    <property type="match status" value="1"/>
</dbReference>
<dbReference type="EMBL" id="JAQQEZ010000010">
    <property type="protein sequence ID" value="MFM0002644.1"/>
    <property type="molecule type" value="Genomic_DNA"/>
</dbReference>
<dbReference type="HAMAP" id="MF_04110">
    <property type="entry name" value="ENDOLYSIN_T4"/>
    <property type="match status" value="1"/>
</dbReference>
<dbReference type="InterPro" id="IPR023347">
    <property type="entry name" value="Lysozyme_dom_sf"/>
</dbReference>
<evidence type="ECO:0000256" key="2">
    <source>
        <dbReference type="ARBA" id="ARBA00022529"/>
    </source>
</evidence>
<evidence type="ECO:0000256" key="5">
    <source>
        <dbReference type="ARBA" id="ARBA00023200"/>
    </source>
</evidence>
<dbReference type="EC" id="3.2.1.17" evidence="7"/>
<evidence type="ECO:0000256" key="3">
    <source>
        <dbReference type="ARBA" id="ARBA00022638"/>
    </source>
</evidence>
<comment type="similarity">
    <text evidence="7">Belongs to the glycosyl hydrolase 24 family.</text>
</comment>
<keyword evidence="5" id="KW-1035">Host cytoplasm</keyword>
<dbReference type="InterPro" id="IPR034690">
    <property type="entry name" value="Endolysin_T4_type"/>
</dbReference>
<keyword evidence="2 7" id="KW-0929">Antimicrobial</keyword>
<keyword evidence="3 7" id="KW-0081">Bacteriolytic enzyme</keyword>
<evidence type="ECO:0000313" key="9">
    <source>
        <dbReference type="Proteomes" id="UP001629230"/>
    </source>
</evidence>
<dbReference type="Gene3D" id="1.10.530.40">
    <property type="match status" value="1"/>
</dbReference>
<evidence type="ECO:0000256" key="4">
    <source>
        <dbReference type="ARBA" id="ARBA00022801"/>
    </source>
</evidence>
<evidence type="ECO:0000256" key="7">
    <source>
        <dbReference type="RuleBase" id="RU003788"/>
    </source>
</evidence>
<accession>A0ABW9AS05</accession>
<dbReference type="PANTHER" id="PTHR38107:SF3">
    <property type="entry name" value="LYSOZYME RRRD-RELATED"/>
    <property type="match status" value="1"/>
</dbReference>
<keyword evidence="4 7" id="KW-0378">Hydrolase</keyword>
<dbReference type="InterPro" id="IPR051018">
    <property type="entry name" value="Bacteriophage_GH24"/>
</dbReference>
<evidence type="ECO:0000256" key="6">
    <source>
        <dbReference type="ARBA" id="ARBA00023295"/>
    </source>
</evidence>
<dbReference type="Proteomes" id="UP001629230">
    <property type="component" value="Unassembled WGS sequence"/>
</dbReference>
<proteinExistence type="inferred from homology"/>
<gene>
    <name evidence="8" type="ORF">PQR57_16605</name>
</gene>
<dbReference type="RefSeq" id="WP_408177945.1">
    <property type="nucleotide sequence ID" value="NZ_JAQQEZ010000010.1"/>
</dbReference>
<organism evidence="8 9">
    <name type="scientific">Paraburkholderia dipogonis</name>
    <dbReference type="NCBI Taxonomy" id="1211383"/>
    <lineage>
        <taxon>Bacteria</taxon>
        <taxon>Pseudomonadati</taxon>
        <taxon>Pseudomonadota</taxon>
        <taxon>Betaproteobacteria</taxon>
        <taxon>Burkholderiales</taxon>
        <taxon>Burkholderiaceae</taxon>
        <taxon>Paraburkholderia</taxon>
    </lineage>
</organism>
<name>A0ABW9AS05_9BURK</name>
<dbReference type="PANTHER" id="PTHR38107">
    <property type="match status" value="1"/>
</dbReference>
<keyword evidence="6 7" id="KW-0326">Glycosidase</keyword>
<evidence type="ECO:0000256" key="1">
    <source>
        <dbReference type="ARBA" id="ARBA00000632"/>
    </source>
</evidence>
<sequence>MNENLKYSDQGMSLTENAETLVLVAYPDPASPLGKALQSRGLWQKTLHGAPIPGELLALSGAPWTGGWGHTGPDVHYGMVIMRDLAVDWLRADVRGAEAVVKRDVKVALNQEEYDALVDLVFNIGSGNFDTSTLLRKLNAGDTDGAIAEFARWNKAGGIVLAGLVKRREAERALFQLGANHMRVAA</sequence>
<keyword evidence="9" id="KW-1185">Reference proteome</keyword>
<reference evidence="8 9" key="1">
    <citation type="journal article" date="2024" name="Chem. Sci.">
        <title>Discovery of megapolipeptins by genome mining of a Burkholderiales bacteria collection.</title>
        <authorList>
            <person name="Paulo B.S."/>
            <person name="Recchia M.J.J."/>
            <person name="Lee S."/>
            <person name="Fergusson C.H."/>
            <person name="Romanowski S.B."/>
            <person name="Hernandez A."/>
            <person name="Krull N."/>
            <person name="Liu D.Y."/>
            <person name="Cavanagh H."/>
            <person name="Bos A."/>
            <person name="Gray C.A."/>
            <person name="Murphy B.T."/>
            <person name="Linington R.G."/>
            <person name="Eustaquio A.S."/>
        </authorList>
    </citation>
    <scope>NUCLEOTIDE SEQUENCE [LARGE SCALE GENOMIC DNA]</scope>
    <source>
        <strain evidence="8 9">RL17-350-BIC-A</strain>
    </source>
</reference>
<dbReference type="InterPro" id="IPR023346">
    <property type="entry name" value="Lysozyme-like_dom_sf"/>
</dbReference>
<dbReference type="InterPro" id="IPR002196">
    <property type="entry name" value="Glyco_hydro_24"/>
</dbReference>
<dbReference type="InterPro" id="IPR033907">
    <property type="entry name" value="Endolysin_autolysin"/>
</dbReference>
<evidence type="ECO:0000313" key="8">
    <source>
        <dbReference type="EMBL" id="MFM0002644.1"/>
    </source>
</evidence>
<comment type="caution">
    <text evidence="8">The sequence shown here is derived from an EMBL/GenBank/DDBJ whole genome shotgun (WGS) entry which is preliminary data.</text>
</comment>
<dbReference type="Pfam" id="PF00959">
    <property type="entry name" value="Phage_lysozyme"/>
    <property type="match status" value="1"/>
</dbReference>
<protein>
    <recommendedName>
        <fullName evidence="7">Lysozyme</fullName>
        <ecNumber evidence="7">3.2.1.17</ecNumber>
    </recommendedName>
</protein>
<comment type="catalytic activity">
    <reaction evidence="1 7">
        <text>Hydrolysis of (1-&gt;4)-beta-linkages between N-acetylmuramic acid and N-acetyl-D-glucosamine residues in a peptidoglycan and between N-acetyl-D-glucosamine residues in chitodextrins.</text>
        <dbReference type="EC" id="3.2.1.17"/>
    </reaction>
</comment>